<evidence type="ECO:0000256" key="2">
    <source>
        <dbReference type="ARBA" id="ARBA00022679"/>
    </source>
</evidence>
<gene>
    <name evidence="11" type="primary">prs</name>
    <name evidence="11" type="ORF">P0082_08350</name>
</gene>
<dbReference type="Pfam" id="PF00156">
    <property type="entry name" value="Pribosyltran"/>
    <property type="match status" value="1"/>
</dbReference>
<dbReference type="PANTHER" id="PTHR10210:SF32">
    <property type="entry name" value="RIBOSE-PHOSPHATE PYROPHOSPHOKINASE 2"/>
    <property type="match status" value="1"/>
</dbReference>
<dbReference type="Gene3D" id="3.40.50.2020">
    <property type="match status" value="2"/>
</dbReference>
<dbReference type="GO" id="GO:0004749">
    <property type="term" value="F:ribose phosphate diphosphokinase activity"/>
    <property type="evidence" value="ECO:0007669"/>
    <property type="project" value="UniProtKB-EC"/>
</dbReference>
<name>A0ABY8MH20_9SPIO</name>
<dbReference type="SUPFAM" id="SSF53271">
    <property type="entry name" value="PRTase-like"/>
    <property type="match status" value="1"/>
</dbReference>
<dbReference type="NCBIfam" id="NF005299">
    <property type="entry name" value="PRK06827.1"/>
    <property type="match status" value="1"/>
</dbReference>
<keyword evidence="3 8" id="KW-0545">Nucleotide biosynthesis</keyword>
<evidence type="ECO:0000256" key="7">
    <source>
        <dbReference type="ARBA" id="ARBA00049535"/>
    </source>
</evidence>
<dbReference type="EC" id="2.7.6.1" evidence="1"/>
<feature type="domain" description="Phosphoribosyltransferase" evidence="9">
    <location>
        <begin position="171"/>
        <end position="309"/>
    </location>
</feature>
<dbReference type="CDD" id="cd06223">
    <property type="entry name" value="PRTases_typeI"/>
    <property type="match status" value="1"/>
</dbReference>
<keyword evidence="4" id="KW-0547">Nucleotide-binding</keyword>
<dbReference type="InterPro" id="IPR000836">
    <property type="entry name" value="PRTase_dom"/>
</dbReference>
<evidence type="ECO:0000256" key="4">
    <source>
        <dbReference type="ARBA" id="ARBA00022741"/>
    </source>
</evidence>
<proteinExistence type="inferred from homology"/>
<evidence type="ECO:0000256" key="6">
    <source>
        <dbReference type="ARBA" id="ARBA00022840"/>
    </source>
</evidence>
<dbReference type="Pfam" id="PF13793">
    <property type="entry name" value="Pribosyltran_N"/>
    <property type="match status" value="1"/>
</dbReference>
<evidence type="ECO:0000259" key="10">
    <source>
        <dbReference type="Pfam" id="PF13793"/>
    </source>
</evidence>
<reference evidence="11 12" key="1">
    <citation type="submission" date="2023-04" db="EMBL/GenBank/DDBJ databases">
        <title>Spirochaete genome identified in red abalone sample constitutes a novel genus.</title>
        <authorList>
            <person name="Sharma S.P."/>
            <person name="Purcell C.M."/>
            <person name="Hyde J.R."/>
            <person name="Severin A.J."/>
        </authorList>
    </citation>
    <scope>NUCLEOTIDE SEQUENCE [LARGE SCALE GENOMIC DNA]</scope>
    <source>
        <strain evidence="11 12">SP-2023</strain>
    </source>
</reference>
<evidence type="ECO:0000313" key="11">
    <source>
        <dbReference type="EMBL" id="WGK68488.1"/>
    </source>
</evidence>
<dbReference type="EMBL" id="CP123443">
    <property type="protein sequence ID" value="WGK68488.1"/>
    <property type="molecule type" value="Genomic_DNA"/>
</dbReference>
<dbReference type="Proteomes" id="UP001228690">
    <property type="component" value="Chromosome"/>
</dbReference>
<keyword evidence="5 11" id="KW-0418">Kinase</keyword>
<evidence type="ECO:0000256" key="3">
    <source>
        <dbReference type="ARBA" id="ARBA00022727"/>
    </source>
</evidence>
<dbReference type="InterPro" id="IPR029057">
    <property type="entry name" value="PRTase-like"/>
</dbReference>
<protein>
    <recommendedName>
        <fullName evidence="1">ribose-phosphate diphosphokinase</fullName>
        <ecNumber evidence="1">2.7.6.1</ecNumber>
    </recommendedName>
</protein>
<dbReference type="InterPro" id="IPR005946">
    <property type="entry name" value="Rib-P_diPkinase"/>
</dbReference>
<accession>A0ABY8MH20</accession>
<evidence type="ECO:0000256" key="8">
    <source>
        <dbReference type="RuleBase" id="RU004324"/>
    </source>
</evidence>
<evidence type="ECO:0000313" key="12">
    <source>
        <dbReference type="Proteomes" id="UP001228690"/>
    </source>
</evidence>
<dbReference type="RefSeq" id="WP_326926672.1">
    <property type="nucleotide sequence ID" value="NZ_CP123443.1"/>
</dbReference>
<dbReference type="InterPro" id="IPR029099">
    <property type="entry name" value="Pribosyltran_N"/>
</dbReference>
<organism evidence="11 12">
    <name type="scientific">Candidatus Haliotispira prima</name>
    <dbReference type="NCBI Taxonomy" id="3034016"/>
    <lineage>
        <taxon>Bacteria</taxon>
        <taxon>Pseudomonadati</taxon>
        <taxon>Spirochaetota</taxon>
        <taxon>Spirochaetia</taxon>
        <taxon>Spirochaetales</taxon>
        <taxon>Spirochaetaceae</taxon>
        <taxon>Candidatus Haliotispira</taxon>
    </lineage>
</organism>
<evidence type="ECO:0000259" key="9">
    <source>
        <dbReference type="Pfam" id="PF00156"/>
    </source>
</evidence>
<keyword evidence="6" id="KW-0067">ATP-binding</keyword>
<dbReference type="GO" id="GO:0016301">
    <property type="term" value="F:kinase activity"/>
    <property type="evidence" value="ECO:0007669"/>
    <property type="project" value="UniProtKB-KW"/>
</dbReference>
<comment type="similarity">
    <text evidence="8">Belongs to the ribose-phosphate pyrophosphokinase family.</text>
</comment>
<keyword evidence="12" id="KW-1185">Reference proteome</keyword>
<feature type="domain" description="Ribose-phosphate pyrophosphokinase N-terminal" evidence="10">
    <location>
        <begin position="15"/>
        <end position="150"/>
    </location>
</feature>
<sequence length="372" mass="41760">MEHELSLALVACPGGAAFAEKIDRYLYSRYTNAKLTGTINPQSFLVPCRHTVFANGEIKAEVGTSIRGKHVFIIQDVTNSQPIELNGTKQRFSINDNLLSLFVTLDAVRSSGAERVSLILPYFPYSRQHVRKGREGLTAARISRQLEDLGADRIITLDIHCKEIENAFRKTNLEDLHASYQILRELLYKVKRKDLMIVSPDVGGLGRNRFFANALGCRLGAIYKERDYGRTSNNAEDNNIINMRLLGNVDKATVFIADDILGTGGTMIKAMSTIKEHGAKDILLGISLPLFNGNAIEHFDRAYDDGLFSYLIGTNGVMLPPEVLTKPWFIEADVSKFFGQVIDRIYHNHSVTDLLDNRKMISRLFSRHPNLE</sequence>
<dbReference type="NCBIfam" id="TIGR01251">
    <property type="entry name" value="ribP_PPkin"/>
    <property type="match status" value="1"/>
</dbReference>
<dbReference type="PANTHER" id="PTHR10210">
    <property type="entry name" value="RIBOSE-PHOSPHATE DIPHOSPHOKINASE FAMILY MEMBER"/>
    <property type="match status" value="1"/>
</dbReference>
<evidence type="ECO:0000256" key="1">
    <source>
        <dbReference type="ARBA" id="ARBA00013247"/>
    </source>
</evidence>
<dbReference type="SMART" id="SM01400">
    <property type="entry name" value="Pribosyltran_N"/>
    <property type="match status" value="1"/>
</dbReference>
<comment type="catalytic activity">
    <reaction evidence="7">
        <text>D-ribose 5-phosphate + ATP = 5-phospho-alpha-D-ribose 1-diphosphate + AMP + H(+)</text>
        <dbReference type="Rhea" id="RHEA:15609"/>
        <dbReference type="ChEBI" id="CHEBI:15378"/>
        <dbReference type="ChEBI" id="CHEBI:30616"/>
        <dbReference type="ChEBI" id="CHEBI:58017"/>
        <dbReference type="ChEBI" id="CHEBI:78346"/>
        <dbReference type="ChEBI" id="CHEBI:456215"/>
        <dbReference type="EC" id="2.7.6.1"/>
    </reaction>
</comment>
<evidence type="ECO:0000256" key="5">
    <source>
        <dbReference type="ARBA" id="ARBA00022777"/>
    </source>
</evidence>
<keyword evidence="2 11" id="KW-0808">Transferase</keyword>